<protein>
    <submittedName>
        <fullName evidence="3">Hydrolase</fullName>
    </submittedName>
</protein>
<dbReference type="OrthoDB" id="9777673at2"/>
<evidence type="ECO:0000313" key="4">
    <source>
        <dbReference type="Proteomes" id="UP000054099"/>
    </source>
</evidence>
<sequence length="365" mass="42164">MDDAITLEKETLGNRAKTAVIDCDVHNAVPSIQALFPYLPDRWRDYVVEHGIKSLEPNYYPRGSSLSARPDSVLPNGDPPGSDLEVLQRQVLEPWNMEYAILNCLYGVQMIHNEDWAAAMARAVNDWQIAEWLDKEPRLRASIVVASQNPEQAAEEIHRLGKHPGFVQVLLMVRSEMLYGKKHFWPIYEAAQQYGLVIGIHAGGVTGYPTMPVGWPSYYLEDYVSQSQAFQSQIVSLVCEGTFQKFPRLRVALLESGFTWMPALMWRLDKNWKGLRREIPWVDRLPSEIIREHFRLTIQPLDESPKPEHLLQTMEQMRSQDMLLFSTDYPHWHFDEKEEALPANLPPSLEKKILSENARSFYRFD</sequence>
<dbReference type="GO" id="GO:0016831">
    <property type="term" value="F:carboxy-lyase activity"/>
    <property type="evidence" value="ECO:0007669"/>
    <property type="project" value="InterPro"/>
</dbReference>
<dbReference type="InterPro" id="IPR032466">
    <property type="entry name" value="Metal_Hydrolase"/>
</dbReference>
<evidence type="ECO:0000313" key="3">
    <source>
        <dbReference type="EMBL" id="KSU84458.1"/>
    </source>
</evidence>
<dbReference type="PANTHER" id="PTHR21240:SF28">
    <property type="entry name" value="ISO-OROTATE DECARBOXYLASE (EUROFUNG)"/>
    <property type="match status" value="1"/>
</dbReference>
<keyword evidence="4" id="KW-1185">Reference proteome</keyword>
<dbReference type="AlphaFoldDB" id="A0A0V8JC31"/>
<evidence type="ECO:0000256" key="1">
    <source>
        <dbReference type="ARBA" id="ARBA00023239"/>
    </source>
</evidence>
<proteinExistence type="predicted"/>
<dbReference type="GO" id="GO:0016787">
    <property type="term" value="F:hydrolase activity"/>
    <property type="evidence" value="ECO:0007669"/>
    <property type="project" value="UniProtKB-KW"/>
</dbReference>
<organism evidence="3 4">
    <name type="scientific">Fictibacillus enclensis</name>
    <dbReference type="NCBI Taxonomy" id="1017270"/>
    <lineage>
        <taxon>Bacteria</taxon>
        <taxon>Bacillati</taxon>
        <taxon>Bacillota</taxon>
        <taxon>Bacilli</taxon>
        <taxon>Bacillales</taxon>
        <taxon>Fictibacillaceae</taxon>
        <taxon>Fictibacillus</taxon>
    </lineage>
</organism>
<dbReference type="Gene3D" id="3.20.20.140">
    <property type="entry name" value="Metal-dependent hydrolases"/>
    <property type="match status" value="1"/>
</dbReference>
<dbReference type="EMBL" id="LNQN01000001">
    <property type="protein sequence ID" value="KSU84458.1"/>
    <property type="molecule type" value="Genomic_DNA"/>
</dbReference>
<keyword evidence="3" id="KW-0378">Hydrolase</keyword>
<reference evidence="3 4" key="1">
    <citation type="journal article" date="2014" name="Antonie Van Leeuwenhoek">
        <title>Fictibacillus enclensis sp. nov., isolated from marine sediment.</title>
        <authorList>
            <person name="Dastager S.G."/>
            <person name="Mawlankar R."/>
            <person name="Srinivasan K."/>
            <person name="Tang S.K."/>
            <person name="Lee J.C."/>
            <person name="Ramana V.V."/>
            <person name="Shouche Y.S."/>
        </authorList>
    </citation>
    <scope>NUCLEOTIDE SEQUENCE [LARGE SCALE GENOMIC DNA]</scope>
    <source>
        <strain evidence="3 4">NIO-1003</strain>
    </source>
</reference>
<dbReference type="SUPFAM" id="SSF51556">
    <property type="entry name" value="Metallo-dependent hydrolases"/>
    <property type="match status" value="1"/>
</dbReference>
<comment type="caution">
    <text evidence="3">The sequence shown here is derived from an EMBL/GenBank/DDBJ whole genome shotgun (WGS) entry which is preliminary data.</text>
</comment>
<dbReference type="Pfam" id="PF04909">
    <property type="entry name" value="Amidohydro_2"/>
    <property type="match status" value="1"/>
</dbReference>
<keyword evidence="1" id="KW-0456">Lyase</keyword>
<accession>A0A0V8JC31</accession>
<dbReference type="GO" id="GO:0019748">
    <property type="term" value="P:secondary metabolic process"/>
    <property type="evidence" value="ECO:0007669"/>
    <property type="project" value="TreeGrafter"/>
</dbReference>
<dbReference type="RefSeq" id="WP_061968052.1">
    <property type="nucleotide sequence ID" value="NZ_FMAV01000001.1"/>
</dbReference>
<dbReference type="InterPro" id="IPR006680">
    <property type="entry name" value="Amidohydro-rel"/>
</dbReference>
<gene>
    <name evidence="3" type="ORF">AS030_02585</name>
</gene>
<dbReference type="PANTHER" id="PTHR21240">
    <property type="entry name" value="2-AMINO-3-CARBOXYLMUCONATE-6-SEMIALDEHYDE DECARBOXYLASE"/>
    <property type="match status" value="1"/>
</dbReference>
<feature type="domain" description="Amidohydrolase-related" evidence="2">
    <location>
        <begin position="21"/>
        <end position="364"/>
    </location>
</feature>
<dbReference type="InterPro" id="IPR032465">
    <property type="entry name" value="ACMSD"/>
</dbReference>
<evidence type="ECO:0000259" key="2">
    <source>
        <dbReference type="Pfam" id="PF04909"/>
    </source>
</evidence>
<dbReference type="Proteomes" id="UP000054099">
    <property type="component" value="Unassembled WGS sequence"/>
</dbReference>
<dbReference type="GO" id="GO:0005737">
    <property type="term" value="C:cytoplasm"/>
    <property type="evidence" value="ECO:0007669"/>
    <property type="project" value="TreeGrafter"/>
</dbReference>
<name>A0A0V8JC31_9BACL</name>